<dbReference type="Pfam" id="PF01369">
    <property type="entry name" value="Sec7"/>
    <property type="match status" value="1"/>
</dbReference>
<comment type="subcellular location">
    <subcellularLocation>
        <location evidence="2">Endoplasmic reticulum-Golgi intermediate compartment</location>
    </subcellularLocation>
    <subcellularLocation>
        <location evidence="1">Golgi apparatus</location>
        <location evidence="1">cis-Golgi network</location>
    </subcellularLocation>
</comment>
<proteinExistence type="predicted"/>
<dbReference type="GO" id="GO:0005794">
    <property type="term" value="C:Golgi apparatus"/>
    <property type="evidence" value="ECO:0007669"/>
    <property type="project" value="UniProtKB-SubCell"/>
</dbReference>
<feature type="compositionally biased region" description="Basic and acidic residues" evidence="5">
    <location>
        <begin position="724"/>
        <end position="736"/>
    </location>
</feature>
<dbReference type="InterPro" id="IPR000904">
    <property type="entry name" value="Sec7_dom"/>
</dbReference>
<evidence type="ECO:0000256" key="3">
    <source>
        <dbReference type="ARBA" id="ARBA00022448"/>
    </source>
</evidence>
<feature type="compositionally biased region" description="Low complexity" evidence="5">
    <location>
        <begin position="1849"/>
        <end position="1861"/>
    </location>
</feature>
<reference evidence="7" key="1">
    <citation type="submission" date="2021-10" db="EMBL/GenBank/DDBJ databases">
        <title>Tropical sea cucumber genome reveals ecological adaptation and Cuvierian tubules defense mechanism.</title>
        <authorList>
            <person name="Chen T."/>
        </authorList>
    </citation>
    <scope>NUCLEOTIDE SEQUENCE</scope>
    <source>
        <strain evidence="7">Nanhai2018</strain>
        <tissue evidence="7">Muscle</tissue>
    </source>
</reference>
<dbReference type="PANTHER" id="PTHR10663">
    <property type="entry name" value="GUANYL-NUCLEOTIDE EXCHANGE FACTOR"/>
    <property type="match status" value="1"/>
</dbReference>
<evidence type="ECO:0000313" key="7">
    <source>
        <dbReference type="EMBL" id="KAJ8022774.1"/>
    </source>
</evidence>
<dbReference type="PROSITE" id="PS50190">
    <property type="entry name" value="SEC7"/>
    <property type="match status" value="1"/>
</dbReference>
<dbReference type="InterPro" id="IPR035999">
    <property type="entry name" value="Sec7_dom_sf"/>
</dbReference>
<keyword evidence="8" id="KW-1185">Reference proteome</keyword>
<accession>A0A9Q1BF01</accession>
<dbReference type="CDD" id="cd00171">
    <property type="entry name" value="Sec7"/>
    <property type="match status" value="1"/>
</dbReference>
<feature type="compositionally biased region" description="Low complexity" evidence="5">
    <location>
        <begin position="416"/>
        <end position="429"/>
    </location>
</feature>
<evidence type="ECO:0000259" key="6">
    <source>
        <dbReference type="PROSITE" id="PS50190"/>
    </source>
</evidence>
<dbReference type="Pfam" id="PF12783">
    <property type="entry name" value="Sec7-like_HUS"/>
    <property type="match status" value="1"/>
</dbReference>
<keyword evidence="4" id="KW-0333">Golgi apparatus</keyword>
<feature type="compositionally biased region" description="Basic and acidic residues" evidence="5">
    <location>
        <begin position="1381"/>
        <end position="1398"/>
    </location>
</feature>
<feature type="region of interest" description="Disordered" evidence="5">
    <location>
        <begin position="1784"/>
        <end position="1878"/>
    </location>
</feature>
<dbReference type="PANTHER" id="PTHR10663:SF388">
    <property type="entry name" value="GOLGI-SPECIFIC BREFELDIN A-RESISTANCE GUANINE NUCLEOTIDE EXCHANGE FACTOR 1"/>
    <property type="match status" value="1"/>
</dbReference>
<dbReference type="GO" id="GO:0016197">
    <property type="term" value="P:endosomal transport"/>
    <property type="evidence" value="ECO:0007669"/>
    <property type="project" value="UniProtKB-ARBA"/>
</dbReference>
<dbReference type="Gene3D" id="1.10.220.20">
    <property type="match status" value="1"/>
</dbReference>
<dbReference type="InterPro" id="IPR023394">
    <property type="entry name" value="Sec7_C_sf"/>
</dbReference>
<feature type="region of interest" description="Disordered" evidence="5">
    <location>
        <begin position="683"/>
        <end position="706"/>
    </location>
</feature>
<dbReference type="Gene3D" id="1.10.1000.11">
    <property type="entry name" value="Arf Nucleotide-binding Site Opener,domain 2"/>
    <property type="match status" value="1"/>
</dbReference>
<feature type="domain" description="SEC7" evidence="6">
    <location>
        <begin position="759"/>
        <end position="949"/>
    </location>
</feature>
<feature type="region of interest" description="Disordered" evidence="5">
    <location>
        <begin position="396"/>
        <end position="431"/>
    </location>
</feature>
<evidence type="ECO:0000256" key="4">
    <source>
        <dbReference type="ARBA" id="ARBA00023034"/>
    </source>
</evidence>
<dbReference type="InterPro" id="IPR056604">
    <property type="entry name" value="GBF1-like_TPR"/>
</dbReference>
<dbReference type="Proteomes" id="UP001152320">
    <property type="component" value="Chromosome 20"/>
</dbReference>
<sequence>MEMDEPKPTPPKNGVYIVQGEMLLVVTAIRRSSKWTTHLPQEEEQDPLLSNFSQLKDVLNNVSDLQEIEPNVFLGPFLDVIRSEDTTGPITGLALSSVNKFLSYGLLEANNDRVATGIENIADAVTHARFIGTDTGSDEVVLMKILQVLRTLLLTPVGAFLSNESVCEIMQSCFRICFETRLSELLRKSAEHTLIDMVQLLFARLPHFREEKIPGLRKVYLYVFPHLFAKQLKMRAGGISETSRKRQPKSSPKSSKKKERQVPGSSEDKEKSSQDTAGSAQSLAVGQEEAVSESSETSRQSKEGLGSQESISDVVEGGTESCQEQTQEEREERSLEEEDAEEKTQGERPSTLEVPEIGVTDEDSEVSGAETPQERQVISMHAEQSVEDFETKNYEQAGGESTGEGAGEMNEDGESGAEQSDSASQQDSEYYNSQGVRFTPQQRLRHDSGPPVPYGLPCVRELFRFLISLVNPYDRHNNELMMHMGLSLLTVALETGSDHISASPSLLSLVKDDMCKNLFAVVPADRLTIFASALRVCFLLFESMRTHLKLQLEMFLQKLMDIIASESPRISYEQREMAVDTLVQLWRIPSFVGELYINYDCAIYCSNLFEDLTKLLSKNAFPVSGSLYTTHLLSLDALLAVIDSIEENCQHRIMNGMRNGHSNHDDEVISFVAETDSGIKVQVTSEGSVGERERTDSDLSGPQFPVPPTTGYAMASKVSSMAKGSHDSANGHEEKPTGFTKTRKISRYSASPNLPTVEQIFSLKQKKKIITTGCDLFNQKASKGIAYLQEKGILRTPMDPDEVAQFVRDGPGLDKKVIGEYLSAKKNAKVLEAFMRTFQFEMTRIDEALRMFLETFRLPGEAPVIQHVLEHFADFWHNCNNHPFVDNDAAFTLAYAVIMLNVDQHNHNAKKQNIPMTLTEFRKNLKKVNGGSDFNQEMLEELYNAIKSEEIVMPAEQTGLVKENYLWRCLLKRGMSPDTMFLHTGRGMYDKDLFLLTWGATVAALSYVYDKSADDAIMQKALTGFRKCAMISAHYGLTDVFDNLVISICKYSTLLNSPESPESLAVMFGGNPKAQLAAKMVFSLAHRHGDILSEGWKNLLDCMLQLFRAKLLPKNMIEVEDFVNPKGKVSLIQEELPAAKTDQSYLSFFSVFMAADTSQQKSPSPEDQEAIEKARSCIEDCQPELLIKESKFLRLESLQELVKALCFASMHESESITTPFDEEAAVFNLEMLISLVLENRDRVMSIWQTVCDHLYSIIVATSEFTYLVERAVVGLLRTAIRLLRKEDISGQILASLKMLLMMKVSVLRKVCRQIASGLYELLRTNAANIHTSEDWYTLFTLLECVGAGTNPPAMMRIDIQEPKDDTEPLDSGAQSDSELSVDSHESRDTDHGYTSDSELYRKGSTYSHASGHESDASTGSSGWLVVNRDGKSAVPENQFEIVLSNKITFQDTKALKKCCESLAFLVRDAAHVTPANFEACVHAIRTFVEATLNGGKVFQDQRKLQQQQQAGKDRKGKKSQKNTGKILKTKSVPEAMSKMTDWMDEMDGDSAPGGYHSLSIQLLDLMHTLHTRAASIFSSWAEEEQREGRSRTVDAGTSALWVKCWCPLLQGIARLCCDMRRQVRMQALTYLQRALLVHDLQTLSALEWESCFNKVLFPLLSKLLENNSPDPVEMEETRMRAANLLCKGFLQHLTPLLSLPTFTALWMTILDFMDKYMHADKSELLSEAIPESLKNMLLVMDTAGVFQTDGSPDDPAAQLWTMTWERIHYFLPGLKEEVFKPHEPARVTPPATVPSQAAIPRDGGGVTPGNSDQTTQEKPEATGESTAPPAQQEPTPEEPPVDPPKSEAPPVTQPTIIPPTTAHLPGPTPNLPTIGTQSNIILQPPLPTLVPPGSESSKSQVRTIPLLLDPAVLQGMQGTQLPIMSLKQNQATDSRT</sequence>
<feature type="compositionally biased region" description="Polar residues" evidence="5">
    <location>
        <begin position="274"/>
        <end position="284"/>
    </location>
</feature>
<dbReference type="GO" id="GO:0005085">
    <property type="term" value="F:guanyl-nucleotide exchange factor activity"/>
    <property type="evidence" value="ECO:0007669"/>
    <property type="project" value="InterPro"/>
</dbReference>
<feature type="region of interest" description="Disordered" evidence="5">
    <location>
        <begin position="238"/>
        <end position="376"/>
    </location>
</feature>
<name>A0A9Q1BF01_HOLLE</name>
<feature type="region of interest" description="Disordered" evidence="5">
    <location>
        <begin position="1363"/>
        <end position="1398"/>
    </location>
</feature>
<dbReference type="GO" id="GO:0010256">
    <property type="term" value="P:endomembrane system organization"/>
    <property type="evidence" value="ECO:0007669"/>
    <property type="project" value="UniProtKB-ARBA"/>
</dbReference>
<dbReference type="InterPro" id="IPR032691">
    <property type="entry name" value="Mon2/Sec7/BIG1-like_HUS"/>
</dbReference>
<evidence type="ECO:0000313" key="8">
    <source>
        <dbReference type="Proteomes" id="UP001152320"/>
    </source>
</evidence>
<feature type="region of interest" description="Disordered" evidence="5">
    <location>
        <begin position="718"/>
        <end position="744"/>
    </location>
</feature>
<dbReference type="EMBL" id="JAIZAY010000020">
    <property type="protein sequence ID" value="KAJ8022774.1"/>
    <property type="molecule type" value="Genomic_DNA"/>
</dbReference>
<dbReference type="Pfam" id="PF23325">
    <property type="entry name" value="TPR_28"/>
    <property type="match status" value="1"/>
</dbReference>
<dbReference type="GO" id="GO:0032012">
    <property type="term" value="P:regulation of ARF protein signal transduction"/>
    <property type="evidence" value="ECO:0007669"/>
    <property type="project" value="InterPro"/>
</dbReference>
<feature type="region of interest" description="Disordered" evidence="5">
    <location>
        <begin position="1501"/>
        <end position="1530"/>
    </location>
</feature>
<dbReference type="OrthoDB" id="10258608at2759"/>
<evidence type="ECO:0000256" key="5">
    <source>
        <dbReference type="SAM" id="MobiDB-lite"/>
    </source>
</evidence>
<dbReference type="GO" id="GO:0005793">
    <property type="term" value="C:endoplasmic reticulum-Golgi intermediate compartment"/>
    <property type="evidence" value="ECO:0007669"/>
    <property type="project" value="UniProtKB-SubCell"/>
</dbReference>
<dbReference type="SUPFAM" id="SSF48425">
    <property type="entry name" value="Sec7 domain"/>
    <property type="match status" value="1"/>
</dbReference>
<keyword evidence="3" id="KW-0813">Transport</keyword>
<dbReference type="SUPFAM" id="SSF48371">
    <property type="entry name" value="ARM repeat"/>
    <property type="match status" value="1"/>
</dbReference>
<evidence type="ECO:0000256" key="1">
    <source>
        <dbReference type="ARBA" id="ARBA00004222"/>
    </source>
</evidence>
<protein>
    <submittedName>
        <fullName evidence="7">Golgi-specific brefeldin A-resistance guanine nucleotide exchange factor 1</fullName>
    </submittedName>
</protein>
<evidence type="ECO:0000256" key="2">
    <source>
        <dbReference type="ARBA" id="ARBA00004399"/>
    </source>
</evidence>
<gene>
    <name evidence="7" type="ORF">HOLleu_37763</name>
</gene>
<feature type="compositionally biased region" description="Low complexity" evidence="5">
    <location>
        <begin position="316"/>
        <end position="325"/>
    </location>
</feature>
<dbReference type="InterPro" id="IPR016024">
    <property type="entry name" value="ARM-type_fold"/>
</dbReference>
<organism evidence="7 8">
    <name type="scientific">Holothuria leucospilota</name>
    <name type="common">Black long sea cucumber</name>
    <name type="synonym">Mertensiothuria leucospilota</name>
    <dbReference type="NCBI Taxonomy" id="206669"/>
    <lineage>
        <taxon>Eukaryota</taxon>
        <taxon>Metazoa</taxon>
        <taxon>Echinodermata</taxon>
        <taxon>Eleutherozoa</taxon>
        <taxon>Echinozoa</taxon>
        <taxon>Holothuroidea</taxon>
        <taxon>Aspidochirotacea</taxon>
        <taxon>Aspidochirotida</taxon>
        <taxon>Holothuriidae</taxon>
        <taxon>Holothuria</taxon>
    </lineage>
</organism>
<dbReference type="FunFam" id="1.10.1000.11:FF:000007">
    <property type="entry name" value="Golgi-specific brefeldin A-resistance guanine nucleotide exchange factor 1"/>
    <property type="match status" value="1"/>
</dbReference>
<comment type="caution">
    <text evidence="7">The sequence shown here is derived from an EMBL/GenBank/DDBJ whole genome shotgun (WGS) entry which is preliminary data.</text>
</comment>
<dbReference type="SMART" id="SM00222">
    <property type="entry name" value="Sec7"/>
    <property type="match status" value="1"/>
</dbReference>